<dbReference type="Pfam" id="PF14534">
    <property type="entry name" value="DUF4440"/>
    <property type="match status" value="1"/>
</dbReference>
<gene>
    <name evidence="2" type="ORF">J4051_06105</name>
</gene>
<sequence>MTTSYQKANTPEEIPQLFTKSWNQYNASFLASLFTKDADFVNVTGLRFRNKERIFKAHDYGLKVIFNHSSMKLISTDVKMLSGDIAIVHARTSISEQTDDVTEKTLAHPRHQQFTFVAQKIDKHWLCCAAHNTEVIEGMETFKRNEDGSYSTVNYKKYGK</sequence>
<evidence type="ECO:0000313" key="2">
    <source>
        <dbReference type="EMBL" id="MBO3097832.1"/>
    </source>
</evidence>
<reference evidence="2 3" key="1">
    <citation type="submission" date="2021-03" db="EMBL/GenBank/DDBJ databases">
        <title>Gelidibacter sp. nov., isolated from costal sediment.</title>
        <authorList>
            <person name="Lun K.-Y."/>
        </authorList>
    </citation>
    <scope>NUCLEOTIDE SEQUENCE [LARGE SCALE GENOMIC DNA]</scope>
    <source>
        <strain evidence="2 3">DF109</strain>
    </source>
</reference>
<dbReference type="SUPFAM" id="SSF54427">
    <property type="entry name" value="NTF2-like"/>
    <property type="match status" value="1"/>
</dbReference>
<dbReference type="InterPro" id="IPR027843">
    <property type="entry name" value="DUF4440"/>
</dbReference>
<dbReference type="Proteomes" id="UP000681315">
    <property type="component" value="Unassembled WGS sequence"/>
</dbReference>
<proteinExistence type="predicted"/>
<dbReference type="InterPro" id="IPR011944">
    <property type="entry name" value="Steroid_delta5-4_isomerase"/>
</dbReference>
<organism evidence="2 3">
    <name type="scientific">Gelidibacter pelagius</name>
    <dbReference type="NCBI Taxonomy" id="2819985"/>
    <lineage>
        <taxon>Bacteria</taxon>
        <taxon>Pseudomonadati</taxon>
        <taxon>Bacteroidota</taxon>
        <taxon>Flavobacteriia</taxon>
        <taxon>Flavobacteriales</taxon>
        <taxon>Flavobacteriaceae</taxon>
        <taxon>Gelidibacter</taxon>
    </lineage>
</organism>
<dbReference type="EMBL" id="JAGEVG010000005">
    <property type="protein sequence ID" value="MBO3097832.1"/>
    <property type="molecule type" value="Genomic_DNA"/>
</dbReference>
<comment type="caution">
    <text evidence="2">The sequence shown here is derived from an EMBL/GenBank/DDBJ whole genome shotgun (WGS) entry which is preliminary data.</text>
</comment>
<dbReference type="InterPro" id="IPR032710">
    <property type="entry name" value="NTF2-like_dom_sf"/>
</dbReference>
<dbReference type="Gene3D" id="3.10.450.50">
    <property type="match status" value="1"/>
</dbReference>
<evidence type="ECO:0000313" key="3">
    <source>
        <dbReference type="Proteomes" id="UP000681315"/>
    </source>
</evidence>
<name>A0ABS3SQ46_9FLAO</name>
<evidence type="ECO:0000259" key="1">
    <source>
        <dbReference type="Pfam" id="PF14534"/>
    </source>
</evidence>
<accession>A0ABS3SQ46</accession>
<dbReference type="NCBIfam" id="TIGR02246">
    <property type="entry name" value="SgcJ/EcaC family oxidoreductase"/>
    <property type="match status" value="1"/>
</dbReference>
<protein>
    <submittedName>
        <fullName evidence="2">SgcJ/EcaC family oxidoreductase</fullName>
    </submittedName>
</protein>
<dbReference type="RefSeq" id="WP_208232972.1">
    <property type="nucleotide sequence ID" value="NZ_JAGEVG010000005.1"/>
</dbReference>
<feature type="domain" description="DUF4440" evidence="1">
    <location>
        <begin position="18"/>
        <end position="126"/>
    </location>
</feature>
<keyword evidence="3" id="KW-1185">Reference proteome</keyword>